<organism evidence="1">
    <name type="scientific">bioreactor metagenome</name>
    <dbReference type="NCBI Taxonomy" id="1076179"/>
    <lineage>
        <taxon>unclassified sequences</taxon>
        <taxon>metagenomes</taxon>
        <taxon>ecological metagenomes</taxon>
    </lineage>
</organism>
<comment type="caution">
    <text evidence="1">The sequence shown here is derived from an EMBL/GenBank/DDBJ whole genome shotgun (WGS) entry which is preliminary data.</text>
</comment>
<name>A0A645HMC6_9ZZZZ</name>
<proteinExistence type="predicted"/>
<dbReference type="AlphaFoldDB" id="A0A645HMC6"/>
<gene>
    <name evidence="1" type="ORF">SDC9_187235</name>
</gene>
<evidence type="ECO:0000313" key="1">
    <source>
        <dbReference type="EMBL" id="MPN39706.1"/>
    </source>
</evidence>
<sequence>MMVKNPHIIKKQHTDIATPIIYSKNEFSVPVDKIAKHMIQEQPIIHTITLFASRYLPFSIIPLASIISRPKNAYGERL</sequence>
<reference evidence="1" key="1">
    <citation type="submission" date="2019-08" db="EMBL/GenBank/DDBJ databases">
        <authorList>
            <person name="Kucharzyk K."/>
            <person name="Murdoch R.W."/>
            <person name="Higgins S."/>
            <person name="Loffler F."/>
        </authorList>
    </citation>
    <scope>NUCLEOTIDE SEQUENCE</scope>
</reference>
<protein>
    <submittedName>
        <fullName evidence="1">Uncharacterized protein</fullName>
    </submittedName>
</protein>
<accession>A0A645HMC6</accession>
<dbReference type="EMBL" id="VSSQ01095673">
    <property type="protein sequence ID" value="MPN39706.1"/>
    <property type="molecule type" value="Genomic_DNA"/>
</dbReference>